<dbReference type="AlphaFoldDB" id="A0A9P6N8R9"/>
<reference evidence="1" key="1">
    <citation type="submission" date="2013-11" db="EMBL/GenBank/DDBJ databases">
        <title>Genome sequence of the fusiform rust pathogen reveals effectors for host alternation and coevolution with pine.</title>
        <authorList>
            <consortium name="DOE Joint Genome Institute"/>
            <person name="Smith K."/>
            <person name="Pendleton A."/>
            <person name="Kubisiak T."/>
            <person name="Anderson C."/>
            <person name="Salamov A."/>
            <person name="Aerts A."/>
            <person name="Riley R."/>
            <person name="Clum A."/>
            <person name="Lindquist E."/>
            <person name="Ence D."/>
            <person name="Campbell M."/>
            <person name="Kronenberg Z."/>
            <person name="Feau N."/>
            <person name="Dhillon B."/>
            <person name="Hamelin R."/>
            <person name="Burleigh J."/>
            <person name="Smith J."/>
            <person name="Yandell M."/>
            <person name="Nelson C."/>
            <person name="Grigoriev I."/>
            <person name="Davis J."/>
        </authorList>
    </citation>
    <scope>NUCLEOTIDE SEQUENCE</scope>
    <source>
        <strain evidence="1">G11</strain>
    </source>
</reference>
<name>A0A9P6N8R9_9BASI</name>
<keyword evidence="2" id="KW-1185">Reference proteome</keyword>
<organism evidence="1 2">
    <name type="scientific">Cronartium quercuum f. sp. fusiforme G11</name>
    <dbReference type="NCBI Taxonomy" id="708437"/>
    <lineage>
        <taxon>Eukaryota</taxon>
        <taxon>Fungi</taxon>
        <taxon>Dikarya</taxon>
        <taxon>Basidiomycota</taxon>
        <taxon>Pucciniomycotina</taxon>
        <taxon>Pucciniomycetes</taxon>
        <taxon>Pucciniales</taxon>
        <taxon>Coleosporiaceae</taxon>
        <taxon>Cronartium</taxon>
    </lineage>
</organism>
<dbReference type="Proteomes" id="UP000886653">
    <property type="component" value="Unassembled WGS sequence"/>
</dbReference>
<dbReference type="EMBL" id="MU167402">
    <property type="protein sequence ID" value="KAG0141102.1"/>
    <property type="molecule type" value="Genomic_DNA"/>
</dbReference>
<gene>
    <name evidence="1" type="ORF">CROQUDRAFT_664277</name>
</gene>
<protein>
    <submittedName>
        <fullName evidence="1">Uncharacterized protein</fullName>
    </submittedName>
</protein>
<sequence>MKQTDTYMGPWKAPIKGSYLERNLLSSRGFPLYGFYTPLCIHHVIFFNPSVFDAKLEL</sequence>
<evidence type="ECO:0000313" key="1">
    <source>
        <dbReference type="EMBL" id="KAG0141102.1"/>
    </source>
</evidence>
<comment type="caution">
    <text evidence="1">The sequence shown here is derived from an EMBL/GenBank/DDBJ whole genome shotgun (WGS) entry which is preliminary data.</text>
</comment>
<evidence type="ECO:0000313" key="2">
    <source>
        <dbReference type="Proteomes" id="UP000886653"/>
    </source>
</evidence>
<proteinExistence type="predicted"/>
<accession>A0A9P6N8R9</accession>